<dbReference type="Proteomes" id="UP000231567">
    <property type="component" value="Unassembled WGS sequence"/>
</dbReference>
<evidence type="ECO:0000256" key="6">
    <source>
        <dbReference type="ARBA" id="ARBA00049628"/>
    </source>
</evidence>
<comment type="catalytic activity">
    <reaction evidence="4">
        <text>alpha-D-glucosamine 1-phosphate + acetyl-CoA = N-acetyl-alpha-D-glucosamine 1-phosphate + CoA + H(+)</text>
        <dbReference type="Rhea" id="RHEA:13725"/>
        <dbReference type="ChEBI" id="CHEBI:15378"/>
        <dbReference type="ChEBI" id="CHEBI:57287"/>
        <dbReference type="ChEBI" id="CHEBI:57288"/>
        <dbReference type="ChEBI" id="CHEBI:57776"/>
        <dbReference type="ChEBI" id="CHEBI:58516"/>
        <dbReference type="EC" id="2.3.1.157"/>
    </reaction>
</comment>
<name>A0A2G9YRL5_9BACT</name>
<gene>
    <name evidence="8" type="ORF">COX39_00415</name>
</gene>
<dbReference type="AlphaFoldDB" id="A0A2G9YRL5"/>
<dbReference type="GO" id="GO:0003977">
    <property type="term" value="F:UDP-N-acetylglucosamine diphosphorylase activity"/>
    <property type="evidence" value="ECO:0007669"/>
    <property type="project" value="UniProtKB-EC"/>
</dbReference>
<dbReference type="InterPro" id="IPR029044">
    <property type="entry name" value="Nucleotide-diphossugar_trans"/>
</dbReference>
<proteinExistence type="predicted"/>
<dbReference type="EMBL" id="PCRM01000010">
    <property type="protein sequence ID" value="PIP21874.1"/>
    <property type="molecule type" value="Genomic_DNA"/>
</dbReference>
<dbReference type="CDD" id="cd02540">
    <property type="entry name" value="GT2_GlmU_N_bac"/>
    <property type="match status" value="1"/>
</dbReference>
<comment type="catalytic activity">
    <reaction evidence="5">
        <text>N-acetyl-alpha-D-glucosamine 1-phosphate + UTP + H(+) = UDP-N-acetyl-alpha-D-glucosamine + diphosphate</text>
        <dbReference type="Rhea" id="RHEA:13509"/>
        <dbReference type="ChEBI" id="CHEBI:15378"/>
        <dbReference type="ChEBI" id="CHEBI:33019"/>
        <dbReference type="ChEBI" id="CHEBI:46398"/>
        <dbReference type="ChEBI" id="CHEBI:57705"/>
        <dbReference type="ChEBI" id="CHEBI:57776"/>
        <dbReference type="EC" id="2.7.7.23"/>
    </reaction>
</comment>
<protein>
    <recommendedName>
        <fullName evidence="7">Nucleotidyl transferase domain-containing protein</fullName>
    </recommendedName>
</protein>
<comment type="caution">
    <text evidence="8">The sequence shown here is derived from an EMBL/GenBank/DDBJ whole genome shotgun (WGS) entry which is preliminary data.</text>
</comment>
<evidence type="ECO:0000256" key="3">
    <source>
        <dbReference type="ARBA" id="ARBA00023315"/>
    </source>
</evidence>
<organism evidence="8 9">
    <name type="scientific">Candidatus Nealsonbacteria bacterium CG23_combo_of_CG06-09_8_20_14_all_40_13</name>
    <dbReference type="NCBI Taxonomy" id="1974724"/>
    <lineage>
        <taxon>Bacteria</taxon>
        <taxon>Candidatus Nealsoniibacteriota</taxon>
    </lineage>
</organism>
<evidence type="ECO:0000256" key="2">
    <source>
        <dbReference type="ARBA" id="ARBA00022695"/>
    </source>
</evidence>
<evidence type="ECO:0000313" key="8">
    <source>
        <dbReference type="EMBL" id="PIP21874.1"/>
    </source>
</evidence>
<dbReference type="PANTHER" id="PTHR43584:SF3">
    <property type="entry name" value="BIFUNCTIONAL PROTEIN GLMU"/>
    <property type="match status" value="1"/>
</dbReference>
<dbReference type="InterPro" id="IPR050065">
    <property type="entry name" value="GlmU-like"/>
</dbReference>
<dbReference type="Pfam" id="PF00483">
    <property type="entry name" value="NTP_transferase"/>
    <property type="match status" value="1"/>
</dbReference>
<evidence type="ECO:0000256" key="1">
    <source>
        <dbReference type="ARBA" id="ARBA00022679"/>
    </source>
</evidence>
<evidence type="ECO:0000256" key="5">
    <source>
        <dbReference type="ARBA" id="ARBA00048493"/>
    </source>
</evidence>
<sequence>MPKVEEIIMKNVQAIILGAGKGTRINAKNIPKVMYLLAGRPIISYILDTLKKIKIKPVIVVGFKYEVIKKQFPPYDFALQQKRLGTGHAVMCAKDKILPETATILVLNGDDSAFYKPETLVNLILAHQKDDADLSLLTLVRNNPAGLGRILRDKDGKILGIIEEKLATATQKKIKEVNCGCYCFKPSFLWPALKKVKKNITGEYFLTDVVGLAVKEGKKIESFIMKEPNEWLGINTYEELEQAQKKMQQCLAA</sequence>
<reference evidence="8 9" key="1">
    <citation type="submission" date="2017-09" db="EMBL/GenBank/DDBJ databases">
        <title>Depth-based differentiation of microbial function through sediment-hosted aquifers and enrichment of novel symbionts in the deep terrestrial subsurface.</title>
        <authorList>
            <person name="Probst A.J."/>
            <person name="Ladd B."/>
            <person name="Jarett J.K."/>
            <person name="Geller-Mcgrath D.E."/>
            <person name="Sieber C.M."/>
            <person name="Emerson J.B."/>
            <person name="Anantharaman K."/>
            <person name="Thomas B.C."/>
            <person name="Malmstrom R."/>
            <person name="Stieglmeier M."/>
            <person name="Klingl A."/>
            <person name="Woyke T."/>
            <person name="Ryan C.M."/>
            <person name="Banfield J.F."/>
        </authorList>
    </citation>
    <scope>NUCLEOTIDE SEQUENCE [LARGE SCALE GENOMIC DNA]</scope>
    <source>
        <strain evidence="8">CG23_combo_of_CG06-09_8_20_14_all_40_13</strain>
    </source>
</reference>
<comment type="function">
    <text evidence="6">Catalyzes the last two sequential reactions in the de novo biosynthetic pathway for UDP-N-acetylglucosamine (UDP-GlcNAc). The C-terminal domain catalyzes the transfer of acetyl group from acetyl coenzyme A to glucosamine-1-phosphate (GlcN-1-P) to produce N-acetylglucosamine-1-phosphate (GlcNAc-1-P), which is converted into UDP-GlcNAc by the transfer of uridine 5-monophosphate (from uridine 5-triphosphate), a reaction catalyzed by the N-terminal domain.</text>
</comment>
<dbReference type="InterPro" id="IPR005835">
    <property type="entry name" value="NTP_transferase_dom"/>
</dbReference>
<evidence type="ECO:0000259" key="7">
    <source>
        <dbReference type="Pfam" id="PF00483"/>
    </source>
</evidence>
<dbReference type="GO" id="GO:0019134">
    <property type="term" value="F:glucosamine-1-phosphate N-acetyltransferase activity"/>
    <property type="evidence" value="ECO:0007669"/>
    <property type="project" value="UniProtKB-EC"/>
</dbReference>
<accession>A0A2G9YRL5</accession>
<evidence type="ECO:0000256" key="4">
    <source>
        <dbReference type="ARBA" id="ARBA00048247"/>
    </source>
</evidence>
<keyword evidence="1" id="KW-0808">Transferase</keyword>
<dbReference type="PANTHER" id="PTHR43584">
    <property type="entry name" value="NUCLEOTIDYL TRANSFERASE"/>
    <property type="match status" value="1"/>
</dbReference>
<feature type="domain" description="Nucleotidyl transferase" evidence="7">
    <location>
        <begin position="14"/>
        <end position="248"/>
    </location>
</feature>
<keyword evidence="2" id="KW-0548">Nucleotidyltransferase</keyword>
<dbReference type="SUPFAM" id="SSF53448">
    <property type="entry name" value="Nucleotide-diphospho-sugar transferases"/>
    <property type="match status" value="1"/>
</dbReference>
<keyword evidence="3" id="KW-0012">Acyltransferase</keyword>
<evidence type="ECO:0000313" key="9">
    <source>
        <dbReference type="Proteomes" id="UP000231567"/>
    </source>
</evidence>
<dbReference type="Gene3D" id="3.90.550.10">
    <property type="entry name" value="Spore Coat Polysaccharide Biosynthesis Protein SpsA, Chain A"/>
    <property type="match status" value="1"/>
</dbReference>